<dbReference type="PROSITE" id="PS51723">
    <property type="entry name" value="PEPTIDASE_M60"/>
    <property type="match status" value="1"/>
</dbReference>
<gene>
    <name evidence="3" type="ORF">EZS26_000316</name>
</gene>
<dbReference type="Gene3D" id="2.60.120.1250">
    <property type="entry name" value="Peptidase M60, enhancin-like domain 1"/>
    <property type="match status" value="1"/>
</dbReference>
<dbReference type="InterPro" id="IPR008979">
    <property type="entry name" value="Galactose-bd-like_sf"/>
</dbReference>
<dbReference type="Pfam" id="PF00754">
    <property type="entry name" value="F5_F8_type_C"/>
    <property type="match status" value="1"/>
</dbReference>
<accession>A0A5M8P5F5</accession>
<dbReference type="SMART" id="SM01276">
    <property type="entry name" value="M60-like"/>
    <property type="match status" value="1"/>
</dbReference>
<dbReference type="InterPro" id="IPR042279">
    <property type="entry name" value="Pep_M60_3"/>
</dbReference>
<dbReference type="Gene3D" id="2.60.120.260">
    <property type="entry name" value="Galactose-binding domain-like"/>
    <property type="match status" value="1"/>
</dbReference>
<organism evidence="3 4">
    <name type="scientific">Candidatus Ordinivivax streblomastigis</name>
    <dbReference type="NCBI Taxonomy" id="2540710"/>
    <lineage>
        <taxon>Bacteria</taxon>
        <taxon>Pseudomonadati</taxon>
        <taxon>Bacteroidota</taxon>
        <taxon>Bacteroidia</taxon>
        <taxon>Bacteroidales</taxon>
        <taxon>Candidatus Ordinivivax</taxon>
    </lineage>
</organism>
<dbReference type="AlphaFoldDB" id="A0A5M8P5F5"/>
<evidence type="ECO:0000256" key="1">
    <source>
        <dbReference type="SAM" id="SignalP"/>
    </source>
</evidence>
<evidence type="ECO:0000313" key="4">
    <source>
        <dbReference type="Proteomes" id="UP000324575"/>
    </source>
</evidence>
<dbReference type="Pfam" id="PF13402">
    <property type="entry name" value="Peptidase_M60"/>
    <property type="match status" value="1"/>
</dbReference>
<dbReference type="Gene3D" id="1.10.390.30">
    <property type="entry name" value="Peptidase M60, enhancin-like domain 3"/>
    <property type="match status" value="1"/>
</dbReference>
<reference evidence="3 4" key="1">
    <citation type="submission" date="2019-03" db="EMBL/GenBank/DDBJ databases">
        <title>Single cell metagenomics reveals metabolic interactions within the superorganism composed of flagellate Streblomastix strix and complex community of Bacteroidetes bacteria on its surface.</title>
        <authorList>
            <person name="Treitli S.C."/>
            <person name="Kolisko M."/>
            <person name="Husnik F."/>
            <person name="Keeling P."/>
            <person name="Hampl V."/>
        </authorList>
    </citation>
    <scope>NUCLEOTIDE SEQUENCE [LARGE SCALE GENOMIC DNA]</scope>
    <source>
        <strain evidence="3">St1</strain>
    </source>
</reference>
<protein>
    <recommendedName>
        <fullName evidence="2">Peptidase M60 domain-containing protein</fullName>
    </recommendedName>
</protein>
<name>A0A5M8P5F5_9BACT</name>
<dbReference type="SUPFAM" id="SSF49785">
    <property type="entry name" value="Galactose-binding domain-like"/>
    <property type="match status" value="1"/>
</dbReference>
<dbReference type="InterPro" id="IPR031161">
    <property type="entry name" value="Peptidase_M60_dom"/>
</dbReference>
<feature type="signal peptide" evidence="1">
    <location>
        <begin position="1"/>
        <end position="21"/>
    </location>
</feature>
<dbReference type="InterPro" id="IPR000421">
    <property type="entry name" value="FA58C"/>
</dbReference>
<feature type="chain" id="PRO_5024357105" description="Peptidase M60 domain-containing protein" evidence="1">
    <location>
        <begin position="22"/>
        <end position="717"/>
    </location>
</feature>
<proteinExistence type="predicted"/>
<evidence type="ECO:0000259" key="2">
    <source>
        <dbReference type="PROSITE" id="PS51723"/>
    </source>
</evidence>
<sequence length="717" mass="80665">MKKIIVTFLVISVLLPLRMLAAITTPYPTTIEIKQIYSAEHERIRLCQGHKKFDQQPTGFYVDSLSKVVVNVEVITPAKDGAMPTIHIGTLGFNVGGRGKVDVALKAGLNTITPAQKKAAGPGGLIYFSFVTNNNAQPEGKVRITFTDESEQVRAPRFVHLVTTNTEFKEMMDTYTTPDVQYYSDYAMVAATRAAALTNSYETTKNKVAWLNDINLLLAREDSISGMDNNDPNPVHHRLNAGEIRYLLVQNTSASPHANSIGYTGYPTSYVHRYLTVFGSSNNSWALGHELGHQHQQPAYQIPQSTESTVNIYSYTVEKPIWEAAHSGLTYNRTTAERWITFQTTYLQYTPIEDRIYDMPDATLKALMGGVDQNELRFAIWEQFFLLFGNDFYKTLHRVVREEKVTGGSEQERRFYLIWKASQVSGYDLREFCNQWGIRVTDAALKIALQKNFEAALASGAIVDLPYSTNTILRVTGQNRPEWSPLPLRGITSSQTTVETLDPSDWTITTSKAGEADATVGGNQPEYIIDQNMTTCFSFSKSGETPSSGSVGPSFTINMKNPQSFNYFIYKHRISNTYEQLRARKISFYGKNAESDAWTIIKVNHVINYVTNKNEIRVDFDKVTYQYVKLVINDWNTGAGNTVQVAEFEMGIDHSTDIGDLDPETAINKFTTEGNVVSTQYYNLQGIEINSPTTTGIYIQKDYLDTNKVHVTKKMMR</sequence>
<evidence type="ECO:0000313" key="3">
    <source>
        <dbReference type="EMBL" id="KAA6303765.1"/>
    </source>
</evidence>
<dbReference type="Proteomes" id="UP000324575">
    <property type="component" value="Unassembled WGS sequence"/>
</dbReference>
<comment type="caution">
    <text evidence="3">The sequence shown here is derived from an EMBL/GenBank/DDBJ whole genome shotgun (WGS) entry which is preliminary data.</text>
</comment>
<keyword evidence="1" id="KW-0732">Signal</keyword>
<dbReference type="EMBL" id="SNRX01000001">
    <property type="protein sequence ID" value="KAA6303765.1"/>
    <property type="molecule type" value="Genomic_DNA"/>
</dbReference>
<dbReference type="Gene3D" id="3.40.390.80">
    <property type="entry name" value="Peptidase M60, enhancin-like domain 2"/>
    <property type="match status" value="1"/>
</dbReference>
<feature type="domain" description="Peptidase M60" evidence="2">
    <location>
        <begin position="53"/>
        <end position="389"/>
    </location>
</feature>